<evidence type="ECO:0000313" key="6">
    <source>
        <dbReference type="EMBL" id="CAF5100635.1"/>
    </source>
</evidence>
<feature type="repeat" description="WD" evidence="3">
    <location>
        <begin position="68"/>
        <end position="105"/>
    </location>
</feature>
<dbReference type="Gene3D" id="2.130.10.10">
    <property type="entry name" value="YVTN repeat-like/Quinoprotein amine dehydrogenase"/>
    <property type="match status" value="1"/>
</dbReference>
<dbReference type="InterPro" id="IPR001680">
    <property type="entry name" value="WD40_rpt"/>
</dbReference>
<keyword evidence="2" id="KW-0677">Repeat</keyword>
<organism evidence="4 7">
    <name type="scientific">Rotaria magnacalcarata</name>
    <dbReference type="NCBI Taxonomy" id="392030"/>
    <lineage>
        <taxon>Eukaryota</taxon>
        <taxon>Metazoa</taxon>
        <taxon>Spiralia</taxon>
        <taxon>Gnathifera</taxon>
        <taxon>Rotifera</taxon>
        <taxon>Eurotatoria</taxon>
        <taxon>Bdelloidea</taxon>
        <taxon>Philodinida</taxon>
        <taxon>Philodinidae</taxon>
        <taxon>Rotaria</taxon>
    </lineage>
</organism>
<comment type="caution">
    <text evidence="4">The sequence shown here is derived from an EMBL/GenBank/DDBJ whole genome shotgun (WGS) entry which is preliminary data.</text>
</comment>
<evidence type="ECO:0000256" key="1">
    <source>
        <dbReference type="ARBA" id="ARBA00022574"/>
    </source>
</evidence>
<dbReference type="GO" id="GO:0017070">
    <property type="term" value="F:U6 snRNA binding"/>
    <property type="evidence" value="ECO:0007669"/>
    <property type="project" value="TreeGrafter"/>
</dbReference>
<dbReference type="PANTHER" id="PTHR19846">
    <property type="entry name" value="WD40 REPEAT PROTEIN"/>
    <property type="match status" value="1"/>
</dbReference>
<dbReference type="Proteomes" id="UP000663824">
    <property type="component" value="Unassembled WGS sequence"/>
</dbReference>
<gene>
    <name evidence="5" type="ORF">BYL167_LOCUS56937</name>
    <name evidence="4" type="ORF">MBJ925_LOCUS6982</name>
    <name evidence="6" type="ORF">SMN809_LOCUS61662</name>
</gene>
<dbReference type="PROSITE" id="PS50294">
    <property type="entry name" value="WD_REPEATS_REGION"/>
    <property type="match status" value="2"/>
</dbReference>
<dbReference type="EMBL" id="CAJOBH010223965">
    <property type="protein sequence ID" value="CAF5041072.1"/>
    <property type="molecule type" value="Genomic_DNA"/>
</dbReference>
<dbReference type="EMBL" id="CAJNRE010002328">
    <property type="protein sequence ID" value="CAF1974723.1"/>
    <property type="molecule type" value="Genomic_DNA"/>
</dbReference>
<reference evidence="4" key="1">
    <citation type="submission" date="2021-02" db="EMBL/GenBank/DDBJ databases">
        <authorList>
            <person name="Nowell W R."/>
        </authorList>
    </citation>
    <scope>NUCLEOTIDE SEQUENCE</scope>
</reference>
<dbReference type="SMART" id="SM00320">
    <property type="entry name" value="WD40"/>
    <property type="match status" value="2"/>
</dbReference>
<dbReference type="InterPro" id="IPR019775">
    <property type="entry name" value="WD40_repeat_CS"/>
</dbReference>
<dbReference type="GO" id="GO:0000398">
    <property type="term" value="P:mRNA splicing, via spliceosome"/>
    <property type="evidence" value="ECO:0007669"/>
    <property type="project" value="TreeGrafter"/>
</dbReference>
<dbReference type="GO" id="GO:0030621">
    <property type="term" value="F:U4 snRNA binding"/>
    <property type="evidence" value="ECO:0007669"/>
    <property type="project" value="TreeGrafter"/>
</dbReference>
<name>A0A816M8T2_9BILA</name>
<keyword evidence="1 3" id="KW-0853">WD repeat</keyword>
<dbReference type="PROSITE" id="PS50082">
    <property type="entry name" value="WD_REPEATS_2"/>
    <property type="match status" value="2"/>
</dbReference>
<protein>
    <submittedName>
        <fullName evidence="4">Uncharacterized protein</fullName>
    </submittedName>
</protein>
<dbReference type="EMBL" id="CAJOBI010248953">
    <property type="protein sequence ID" value="CAF5100635.1"/>
    <property type="molecule type" value="Genomic_DNA"/>
</dbReference>
<evidence type="ECO:0000313" key="7">
    <source>
        <dbReference type="Proteomes" id="UP000663824"/>
    </source>
</evidence>
<feature type="repeat" description="WD" evidence="3">
    <location>
        <begin position="1"/>
        <end position="23"/>
    </location>
</feature>
<evidence type="ECO:0000313" key="5">
    <source>
        <dbReference type="EMBL" id="CAF5041072.1"/>
    </source>
</evidence>
<dbReference type="PANTHER" id="PTHR19846:SF0">
    <property type="entry name" value="PRE-MRNA PROCESSING FACTOR 4"/>
    <property type="match status" value="1"/>
</dbReference>
<accession>A0A816M8T2</accession>
<proteinExistence type="predicted"/>
<dbReference type="InterPro" id="IPR015943">
    <property type="entry name" value="WD40/YVTN_repeat-like_dom_sf"/>
</dbReference>
<dbReference type="Proteomes" id="UP000676336">
    <property type="component" value="Unassembled WGS sequence"/>
</dbReference>
<evidence type="ECO:0000313" key="4">
    <source>
        <dbReference type="EMBL" id="CAF1974723.1"/>
    </source>
</evidence>
<dbReference type="SUPFAM" id="SSF50978">
    <property type="entry name" value="WD40 repeat-like"/>
    <property type="match status" value="1"/>
</dbReference>
<sequence length="105" mass="11978">MATGSEDNSCKIWDLRLIKNVYSVAAHENLVSTVKLQRITEGHYLVTVSYDNTIKLTTHPIWSALYSSKGHEQKIMSAALSRDGRWIATVSYDRTFKIWSAERIC</sequence>
<evidence type="ECO:0000256" key="2">
    <source>
        <dbReference type="ARBA" id="ARBA00022737"/>
    </source>
</evidence>
<dbReference type="Pfam" id="PF00400">
    <property type="entry name" value="WD40"/>
    <property type="match status" value="3"/>
</dbReference>
<dbReference type="GO" id="GO:0046540">
    <property type="term" value="C:U4/U6 x U5 tri-snRNP complex"/>
    <property type="evidence" value="ECO:0007669"/>
    <property type="project" value="TreeGrafter"/>
</dbReference>
<dbReference type="Proteomes" id="UP000681967">
    <property type="component" value="Unassembled WGS sequence"/>
</dbReference>
<dbReference type="AlphaFoldDB" id="A0A816M8T2"/>
<dbReference type="PROSITE" id="PS00678">
    <property type="entry name" value="WD_REPEATS_1"/>
    <property type="match status" value="1"/>
</dbReference>
<evidence type="ECO:0000256" key="3">
    <source>
        <dbReference type="PROSITE-ProRule" id="PRU00221"/>
    </source>
</evidence>
<dbReference type="InterPro" id="IPR036322">
    <property type="entry name" value="WD40_repeat_dom_sf"/>
</dbReference>